<dbReference type="InterPro" id="IPR038717">
    <property type="entry name" value="Tc1-like_DDE_dom"/>
</dbReference>
<evidence type="ECO:0000313" key="2">
    <source>
        <dbReference type="EMBL" id="MDQ0933616.1"/>
    </source>
</evidence>
<organism evidence="2 3">
    <name type="scientific">Streptomyces turgidiscabies</name>
    <dbReference type="NCBI Taxonomy" id="85558"/>
    <lineage>
        <taxon>Bacteria</taxon>
        <taxon>Bacillati</taxon>
        <taxon>Actinomycetota</taxon>
        <taxon>Actinomycetes</taxon>
        <taxon>Kitasatosporales</taxon>
        <taxon>Streptomycetaceae</taxon>
        <taxon>Streptomyces</taxon>
    </lineage>
</organism>
<name>A0ABU0RNQ7_9ACTN</name>
<evidence type="ECO:0000313" key="3">
    <source>
        <dbReference type="Proteomes" id="UP001223072"/>
    </source>
</evidence>
<sequence>MAGMSCYKTGERSRLIYAIREYRGRKDEPKGFGWRDFRDLIVRAHAQLGGPIVLVWDNVRLHLTAGMRAFIAASAEWLTVFQLPTYAPDLNPQEGIWSQVKRDLGNLAAADLSQITRAVKRRLKKIQYRPELVDGCLAGTGLILD</sequence>
<protein>
    <submittedName>
        <fullName evidence="2">Transposase</fullName>
    </submittedName>
</protein>
<reference evidence="2 3" key="1">
    <citation type="submission" date="2023-07" db="EMBL/GenBank/DDBJ databases">
        <title>Comparative genomics of wheat-associated soil bacteria to identify genetic determinants of phenazine resistance.</title>
        <authorList>
            <person name="Mouncey N."/>
        </authorList>
    </citation>
    <scope>NUCLEOTIDE SEQUENCE [LARGE SCALE GENOMIC DNA]</scope>
    <source>
        <strain evidence="2 3">W2I16</strain>
    </source>
</reference>
<dbReference type="EMBL" id="JAUSZS010000004">
    <property type="protein sequence ID" value="MDQ0933616.1"/>
    <property type="molecule type" value="Genomic_DNA"/>
</dbReference>
<keyword evidence="3" id="KW-1185">Reference proteome</keyword>
<feature type="domain" description="Tc1-like transposase DDE" evidence="1">
    <location>
        <begin position="36"/>
        <end position="112"/>
    </location>
</feature>
<gene>
    <name evidence="2" type="ORF">QFZ49_003556</name>
</gene>
<comment type="caution">
    <text evidence="2">The sequence shown here is derived from an EMBL/GenBank/DDBJ whole genome shotgun (WGS) entry which is preliminary data.</text>
</comment>
<dbReference type="Gene3D" id="3.30.420.10">
    <property type="entry name" value="Ribonuclease H-like superfamily/Ribonuclease H"/>
    <property type="match status" value="1"/>
</dbReference>
<dbReference type="Pfam" id="PF13358">
    <property type="entry name" value="DDE_3"/>
    <property type="match status" value="1"/>
</dbReference>
<dbReference type="InterPro" id="IPR036397">
    <property type="entry name" value="RNaseH_sf"/>
</dbReference>
<dbReference type="Proteomes" id="UP001223072">
    <property type="component" value="Unassembled WGS sequence"/>
</dbReference>
<proteinExistence type="predicted"/>
<accession>A0ABU0RNQ7</accession>
<evidence type="ECO:0000259" key="1">
    <source>
        <dbReference type="Pfam" id="PF13358"/>
    </source>
</evidence>